<dbReference type="GO" id="GO:0008270">
    <property type="term" value="F:zinc ion binding"/>
    <property type="evidence" value="ECO:0007669"/>
    <property type="project" value="UniProtKB-KW"/>
</dbReference>
<keyword evidence="2 4" id="KW-0863">Zinc-finger</keyword>
<dbReference type="PROSITE" id="PS50865">
    <property type="entry name" value="ZF_MYND_2"/>
    <property type="match status" value="1"/>
</dbReference>
<dbReference type="Proteomes" id="UP001221757">
    <property type="component" value="Unassembled WGS sequence"/>
</dbReference>
<dbReference type="AlphaFoldDB" id="A0AAD7D1F9"/>
<reference evidence="6" key="1">
    <citation type="submission" date="2023-03" db="EMBL/GenBank/DDBJ databases">
        <title>Massive genome expansion in bonnet fungi (Mycena s.s.) driven by repeated elements and novel gene families across ecological guilds.</title>
        <authorList>
            <consortium name="Lawrence Berkeley National Laboratory"/>
            <person name="Harder C.B."/>
            <person name="Miyauchi S."/>
            <person name="Viragh M."/>
            <person name="Kuo A."/>
            <person name="Thoen E."/>
            <person name="Andreopoulos B."/>
            <person name="Lu D."/>
            <person name="Skrede I."/>
            <person name="Drula E."/>
            <person name="Henrissat B."/>
            <person name="Morin E."/>
            <person name="Kohler A."/>
            <person name="Barry K."/>
            <person name="LaButti K."/>
            <person name="Morin E."/>
            <person name="Salamov A."/>
            <person name="Lipzen A."/>
            <person name="Mereny Z."/>
            <person name="Hegedus B."/>
            <person name="Baldrian P."/>
            <person name="Stursova M."/>
            <person name="Weitz H."/>
            <person name="Taylor A."/>
            <person name="Grigoriev I.V."/>
            <person name="Nagy L.G."/>
            <person name="Martin F."/>
            <person name="Kauserud H."/>
        </authorList>
    </citation>
    <scope>NUCLEOTIDE SEQUENCE</scope>
    <source>
        <strain evidence="6">CBHHK067</strain>
    </source>
</reference>
<evidence type="ECO:0000256" key="2">
    <source>
        <dbReference type="ARBA" id="ARBA00022771"/>
    </source>
</evidence>
<gene>
    <name evidence="6" type="ORF">B0H17DRAFT_1208086</name>
</gene>
<evidence type="ECO:0000259" key="5">
    <source>
        <dbReference type="PROSITE" id="PS50865"/>
    </source>
</evidence>
<feature type="domain" description="MYND-type" evidence="5">
    <location>
        <begin position="453"/>
        <end position="490"/>
    </location>
</feature>
<sequence>MSVIGAPKDLMGGIDQTSEDLRRFQATHPDENVDDVIRSFTQSVSDDAEGLIESFKTSTAKSLFVMAECWKVSPRELIPGHILLKTFLYHVNGAYVPRAHLPAIENDPSERAWASFIGLEEKFVSQFPQNPDFRTRIIAAWPGIFKWCRYFYLQRVSSVKDFDTVRANIWVLLRVIGHLLMDKQLLKIIHDTKGIVTLCTQLWIHPAVPPALSAFIMHTLFLNATQEEIDEMVDASANKPDALAQVAVGRLRTAMNEVPMCPSHVATFTFALLAISRLPFHCVTQAVLLEQAVWVTSRMLVLTADALRAAGGSDPRSEYVQCLNAGLSFLRFAMVRDDSPRWVAQAVDAGMLGVICEFAPVLERKLHELSRGFVQHILRDTLLKHLVYLSVIKVVDRELNEVNDEVAAAGIEKSWLRDDWLALVDLASTRSAIAKLPKKVKGVCRTGCESTVCTKFGPKKELLRCTGCLHVYYCSRQCQKDAWPNHRAICKIKTKQRSYGDKARAVFSKSDNKFLPKLFSADAERHLAHLHKVAARDFPAEKQGEHFVLCIDYTNAAYPAGTCSLKDVRTYTFPPLTGAEYDPENIVAQNDALITMVRSNPKAYTFIEATFAWGEQRLTRNTTVRPNIWGNQGTPALNWDGKKTCENEDAEANAA</sequence>
<keyword evidence="1" id="KW-0479">Metal-binding</keyword>
<dbReference type="EMBL" id="JARKIE010000156">
    <property type="protein sequence ID" value="KAJ7674284.1"/>
    <property type="molecule type" value="Genomic_DNA"/>
</dbReference>
<dbReference type="Pfam" id="PF01753">
    <property type="entry name" value="zf-MYND"/>
    <property type="match status" value="1"/>
</dbReference>
<organism evidence="6 7">
    <name type="scientific">Mycena rosella</name>
    <name type="common">Pink bonnet</name>
    <name type="synonym">Agaricus rosellus</name>
    <dbReference type="NCBI Taxonomy" id="1033263"/>
    <lineage>
        <taxon>Eukaryota</taxon>
        <taxon>Fungi</taxon>
        <taxon>Dikarya</taxon>
        <taxon>Basidiomycota</taxon>
        <taxon>Agaricomycotina</taxon>
        <taxon>Agaricomycetes</taxon>
        <taxon>Agaricomycetidae</taxon>
        <taxon>Agaricales</taxon>
        <taxon>Marasmiineae</taxon>
        <taxon>Mycenaceae</taxon>
        <taxon>Mycena</taxon>
    </lineage>
</organism>
<proteinExistence type="predicted"/>
<evidence type="ECO:0000256" key="4">
    <source>
        <dbReference type="PROSITE-ProRule" id="PRU00134"/>
    </source>
</evidence>
<keyword evidence="3" id="KW-0862">Zinc</keyword>
<accession>A0AAD7D1F9</accession>
<protein>
    <recommendedName>
        <fullName evidence="5">MYND-type domain-containing protein</fullName>
    </recommendedName>
</protein>
<name>A0AAD7D1F9_MYCRO</name>
<evidence type="ECO:0000256" key="1">
    <source>
        <dbReference type="ARBA" id="ARBA00022723"/>
    </source>
</evidence>
<evidence type="ECO:0000256" key="3">
    <source>
        <dbReference type="ARBA" id="ARBA00022833"/>
    </source>
</evidence>
<comment type="caution">
    <text evidence="6">The sequence shown here is derived from an EMBL/GenBank/DDBJ whole genome shotgun (WGS) entry which is preliminary data.</text>
</comment>
<evidence type="ECO:0000313" key="7">
    <source>
        <dbReference type="Proteomes" id="UP001221757"/>
    </source>
</evidence>
<dbReference type="Gene3D" id="6.10.140.2220">
    <property type="match status" value="1"/>
</dbReference>
<evidence type="ECO:0000313" key="6">
    <source>
        <dbReference type="EMBL" id="KAJ7674284.1"/>
    </source>
</evidence>
<keyword evidence="7" id="KW-1185">Reference proteome</keyword>
<dbReference type="InterPro" id="IPR002893">
    <property type="entry name" value="Znf_MYND"/>
</dbReference>
<dbReference type="SUPFAM" id="SSF144232">
    <property type="entry name" value="HIT/MYND zinc finger-like"/>
    <property type="match status" value="1"/>
</dbReference>